<organism evidence="2 3">
    <name type="scientific">Streblomastix strix</name>
    <dbReference type="NCBI Taxonomy" id="222440"/>
    <lineage>
        <taxon>Eukaryota</taxon>
        <taxon>Metamonada</taxon>
        <taxon>Preaxostyla</taxon>
        <taxon>Oxymonadida</taxon>
        <taxon>Streblomastigidae</taxon>
        <taxon>Streblomastix</taxon>
    </lineage>
</organism>
<protein>
    <recommendedName>
        <fullName evidence="1">NrS-1 polymerase-like helicase domain-containing protein</fullName>
    </recommendedName>
</protein>
<feature type="domain" description="NrS-1 polymerase-like helicase" evidence="1">
    <location>
        <begin position="385"/>
        <end position="494"/>
    </location>
</feature>
<comment type="caution">
    <text evidence="2">The sequence shown here is derived from an EMBL/GenBank/DDBJ whole genome shotgun (WGS) entry which is preliminary data.</text>
</comment>
<gene>
    <name evidence="2" type="ORF">EZS28_012501</name>
</gene>
<dbReference type="EMBL" id="SNRW01002701">
    <property type="protein sequence ID" value="KAA6391975.1"/>
    <property type="molecule type" value="Genomic_DNA"/>
</dbReference>
<reference evidence="2 3" key="1">
    <citation type="submission" date="2019-03" db="EMBL/GenBank/DDBJ databases">
        <title>Single cell metagenomics reveals metabolic interactions within the superorganism composed of flagellate Streblomastix strix and complex community of Bacteroidetes bacteria on its surface.</title>
        <authorList>
            <person name="Treitli S.C."/>
            <person name="Kolisko M."/>
            <person name="Husnik F."/>
            <person name="Keeling P."/>
            <person name="Hampl V."/>
        </authorList>
    </citation>
    <scope>NUCLEOTIDE SEQUENCE [LARGE SCALE GENOMIC DNA]</scope>
    <source>
        <strain evidence="2">ST1C</strain>
    </source>
</reference>
<accession>A0A5J4WBN9</accession>
<proteinExistence type="predicted"/>
<name>A0A5J4WBN9_9EUKA</name>
<sequence length="655" mass="76240">MHKDGELVANRVVLPNSKVRIMEKGVQKKEVLHYKELNDWSNAHHLASLHNILGSWNVDLTAKDDDISNTVSQDCTLEAMLIEIADACIQGLKGLTIHNDTNILAREFSLLPLFMGLNVLEQTKDKQNKEDAYTTVYRNNILTPKANEYWSDRKGRYSSRANAWILTKIIKLHNKEYYETTLKPLLKKRLQDKNKSKHDIKLETIEKQGIDINDPFIFGNISEKATRGEYKEEADIATDLTKVIRYYAGESGFVFIIKEYDAQQETNVIRYKTKTNAYEQMHIIRLWDDGKKHITVQDIFEKYSGQYVVEGVRFNSDNPNVFNVFQGFKYEKLEQVDESKIDMFINDLTYGTIAGGNKEVFEYILNWIAFIAQNAGQKTRTAIILQGLQRIGKNRFTDAILEMFSRYSQPNISTFEEFTGTFNSVVENVMFAVLNEIMNYNESKKGTAQAMKTIITDKTIRINEKNQPRRRAENVINTIIITNNDYPIQLDNNDGRYLVIKCKAVHRGDHEYFNKLSKGMDKDFYDNLLTFFLTRDISKFDPTDIPMTDAKKQLLNVSRTPVDDIIIKNYKKFKDGIPISEVSQMKSNNWNERSFKHSILQKCTEQRIYINKARTRVYKLLEENYSVYDDMMSDLDKEEECEEQVKVDDATEYFE</sequence>
<evidence type="ECO:0000259" key="1">
    <source>
        <dbReference type="Pfam" id="PF19263"/>
    </source>
</evidence>
<dbReference type="InterPro" id="IPR027417">
    <property type="entry name" value="P-loop_NTPase"/>
</dbReference>
<dbReference type="Pfam" id="PF19263">
    <property type="entry name" value="DUF5906"/>
    <property type="match status" value="1"/>
</dbReference>
<dbReference type="AlphaFoldDB" id="A0A5J4WBN9"/>
<dbReference type="Proteomes" id="UP000324800">
    <property type="component" value="Unassembled WGS sequence"/>
</dbReference>
<evidence type="ECO:0000313" key="2">
    <source>
        <dbReference type="EMBL" id="KAA6391975.1"/>
    </source>
</evidence>
<dbReference type="Gene3D" id="3.40.50.300">
    <property type="entry name" value="P-loop containing nucleotide triphosphate hydrolases"/>
    <property type="match status" value="1"/>
</dbReference>
<dbReference type="InterPro" id="IPR045455">
    <property type="entry name" value="NrS-1_pol-like_helicase"/>
</dbReference>
<evidence type="ECO:0000313" key="3">
    <source>
        <dbReference type="Proteomes" id="UP000324800"/>
    </source>
</evidence>